<proteinExistence type="predicted"/>
<keyword evidence="1" id="KW-0175">Coiled coil</keyword>
<name>A0A2W5CYH7_9CORY</name>
<evidence type="ECO:0000256" key="1">
    <source>
        <dbReference type="SAM" id="Coils"/>
    </source>
</evidence>
<accession>A0A2W5CYH7</accession>
<feature type="coiled-coil region" evidence="1">
    <location>
        <begin position="57"/>
        <end position="84"/>
    </location>
</feature>
<comment type="caution">
    <text evidence="3">The sequence shown here is derived from an EMBL/GenBank/DDBJ whole genome shotgun (WGS) entry which is preliminary data.</text>
</comment>
<evidence type="ECO:0000313" key="4">
    <source>
        <dbReference type="Proteomes" id="UP000249451"/>
    </source>
</evidence>
<protein>
    <submittedName>
        <fullName evidence="3">Uncharacterized protein</fullName>
    </submittedName>
</protein>
<evidence type="ECO:0000313" key="3">
    <source>
        <dbReference type="EMBL" id="PZO98948.1"/>
    </source>
</evidence>
<keyword evidence="2" id="KW-1133">Transmembrane helix</keyword>
<organism evidence="3 4">
    <name type="scientific">Corynebacterium urealyticum</name>
    <dbReference type="NCBI Taxonomy" id="43771"/>
    <lineage>
        <taxon>Bacteria</taxon>
        <taxon>Bacillati</taxon>
        <taxon>Actinomycetota</taxon>
        <taxon>Actinomycetes</taxon>
        <taxon>Mycobacteriales</taxon>
        <taxon>Corynebacteriaceae</taxon>
        <taxon>Corynebacterium</taxon>
    </lineage>
</organism>
<gene>
    <name evidence="3" type="ORF">DI609_09435</name>
</gene>
<dbReference type="Proteomes" id="UP000249451">
    <property type="component" value="Unassembled WGS sequence"/>
</dbReference>
<dbReference type="EMBL" id="QFNY01000240">
    <property type="protein sequence ID" value="PZO98948.1"/>
    <property type="molecule type" value="Genomic_DNA"/>
</dbReference>
<dbReference type="AlphaFoldDB" id="A0A2W5CYH7"/>
<evidence type="ECO:0000256" key="2">
    <source>
        <dbReference type="SAM" id="Phobius"/>
    </source>
</evidence>
<sequence>MKKPPLAFEALAAAAGTAAFYGIKDFLPAGRRRGWLRGAALVAGIAPYVVRSTVETMEFAKEEFSQASRQTAELRKLLDDARARQAGSVPLDGDVADLAAGEDVAVDGDAFNDDVTPASAVGSGVDDGAVDEDGEEEEPIWPPNDPKWWDRVFSLPPYAVLPGAAAVLVLAVTVGVRIDRAIQRAGVKALESRGVEHPNTAWGVISGAIGALAVVADRTTQDRAVASGAARRRDR</sequence>
<keyword evidence="2" id="KW-0812">Transmembrane</keyword>
<keyword evidence="2" id="KW-0472">Membrane</keyword>
<reference evidence="3 4" key="1">
    <citation type="submission" date="2017-11" db="EMBL/GenBank/DDBJ databases">
        <title>Infants hospitalized years apart are colonized by the same room-sourced microbial strains.</title>
        <authorList>
            <person name="Brooks B."/>
            <person name="Olm M.R."/>
            <person name="Firek B.A."/>
            <person name="Baker R."/>
            <person name="Thomas B.C."/>
            <person name="Morowitz M.J."/>
            <person name="Banfield J.F."/>
        </authorList>
    </citation>
    <scope>NUCLEOTIDE SEQUENCE [LARGE SCALE GENOMIC DNA]</scope>
    <source>
        <strain evidence="3">S2_012_000_R3_87</strain>
    </source>
</reference>
<feature type="transmembrane region" description="Helical" evidence="2">
    <location>
        <begin position="158"/>
        <end position="178"/>
    </location>
</feature>